<feature type="region of interest" description="Disordered" evidence="1">
    <location>
        <begin position="143"/>
        <end position="176"/>
    </location>
</feature>
<accession>A0A0B5E2D8</accession>
<dbReference type="Proteomes" id="UP000031521">
    <property type="component" value="Chromosome"/>
</dbReference>
<protein>
    <submittedName>
        <fullName evidence="2">Uncharacterized protein</fullName>
    </submittedName>
</protein>
<evidence type="ECO:0000313" key="2">
    <source>
        <dbReference type="EMBL" id="AJE47176.1"/>
    </source>
</evidence>
<dbReference type="STRING" id="1208324.P73_2461"/>
<keyword evidence="3" id="KW-1185">Reference proteome</keyword>
<dbReference type="KEGG" id="cid:P73_2461"/>
<evidence type="ECO:0000256" key="1">
    <source>
        <dbReference type="SAM" id="MobiDB-lite"/>
    </source>
</evidence>
<dbReference type="EMBL" id="CP004393">
    <property type="protein sequence ID" value="AJE47176.1"/>
    <property type="molecule type" value="Genomic_DNA"/>
</dbReference>
<gene>
    <name evidence="2" type="ORF">P73_2461</name>
</gene>
<sequence>MGRDKRNEQRHEHFTTMVRNTMEAPAWRALSPTSQSLYVWVRLEWRGPKANNNGKIRLSVRQAAERMGVKSLNTISRAFHDLQAKGFLVVREHAVLGTQGEAKSPAFELTELPLPNAESNQGQRLYRNWREGHDFPVIRAVAHNPTGRGPKLESCRKNEDGAVSKIATFPRRPSQK</sequence>
<name>A0A0B5E2D8_9RHOB</name>
<feature type="compositionally biased region" description="Basic and acidic residues" evidence="1">
    <location>
        <begin position="150"/>
        <end position="162"/>
    </location>
</feature>
<reference evidence="2 3" key="1">
    <citation type="journal article" date="2014" name="Int. J. Syst. Evol. Microbiol.">
        <title>Celeribacter indicus sp. nov., a polycyclic aromatic hydrocarbon-degrading bacterium from deep-sea sediment and reclassification of Huaishuia halophila as Celeribacter halophilus comb. nov.</title>
        <authorList>
            <person name="Lai Q."/>
            <person name="Cao J."/>
            <person name="Yuan J."/>
            <person name="Li F."/>
            <person name="Shao Z."/>
        </authorList>
    </citation>
    <scope>NUCLEOTIDE SEQUENCE [LARGE SCALE GENOMIC DNA]</scope>
    <source>
        <strain evidence="2">P73</strain>
    </source>
</reference>
<evidence type="ECO:0000313" key="3">
    <source>
        <dbReference type="Proteomes" id="UP000031521"/>
    </source>
</evidence>
<proteinExistence type="predicted"/>
<organism evidence="2 3">
    <name type="scientific">Celeribacter indicus</name>
    <dbReference type="NCBI Taxonomy" id="1208324"/>
    <lineage>
        <taxon>Bacteria</taxon>
        <taxon>Pseudomonadati</taxon>
        <taxon>Pseudomonadota</taxon>
        <taxon>Alphaproteobacteria</taxon>
        <taxon>Rhodobacterales</taxon>
        <taxon>Roseobacteraceae</taxon>
        <taxon>Celeribacter</taxon>
    </lineage>
</organism>
<dbReference type="HOGENOM" id="CLU_1495152_0_0_5"/>
<dbReference type="AlphaFoldDB" id="A0A0B5E2D8"/>